<dbReference type="Pfam" id="PF06082">
    <property type="entry name" value="YjbH"/>
    <property type="match status" value="1"/>
</dbReference>
<evidence type="ECO:0000313" key="1">
    <source>
        <dbReference type="EMBL" id="SVC00654.1"/>
    </source>
</evidence>
<feature type="non-terminal residue" evidence="1">
    <location>
        <position position="1"/>
    </location>
</feature>
<protein>
    <recommendedName>
        <fullName evidence="2">Bacterial surface antigen (D15) domain-containing protein</fullName>
    </recommendedName>
</protein>
<proteinExistence type="predicted"/>
<evidence type="ECO:0008006" key="2">
    <source>
        <dbReference type="Google" id="ProtNLM"/>
    </source>
</evidence>
<sequence length="203" mass="22901">IFSPYKDIYARLDAGLLEEMFGGVGGEILYRPFDKTWAVGLSLHRVKQRDFKQKFGFLKGPRTGVGTKGMKYEVETGHLEIYKEFPSQGVIAQVMAGKFLAGDKGATLDVSRRFRSGLRLGFFFTLTDATKDEFGEGSFDKGIYFQIPHDLFFTNFSTGQVFFGIHPLTRDGGALLVQHHSLYSITGNTAKYEIERDWDDIID</sequence>
<dbReference type="InterPro" id="IPR010344">
    <property type="entry name" value="YbjH"/>
</dbReference>
<reference evidence="1" key="1">
    <citation type="submission" date="2018-05" db="EMBL/GenBank/DDBJ databases">
        <authorList>
            <person name="Lanie J.A."/>
            <person name="Ng W.-L."/>
            <person name="Kazmierczak K.M."/>
            <person name="Andrzejewski T.M."/>
            <person name="Davidsen T.M."/>
            <person name="Wayne K.J."/>
            <person name="Tettelin H."/>
            <person name="Glass J.I."/>
            <person name="Rusch D."/>
            <person name="Podicherti R."/>
            <person name="Tsui H.-C.T."/>
            <person name="Winkler M.E."/>
        </authorList>
    </citation>
    <scope>NUCLEOTIDE SEQUENCE</scope>
</reference>
<organism evidence="1">
    <name type="scientific">marine metagenome</name>
    <dbReference type="NCBI Taxonomy" id="408172"/>
    <lineage>
        <taxon>unclassified sequences</taxon>
        <taxon>metagenomes</taxon>
        <taxon>ecological metagenomes</taxon>
    </lineage>
</organism>
<dbReference type="EMBL" id="UINC01068212">
    <property type="protein sequence ID" value="SVC00654.1"/>
    <property type="molecule type" value="Genomic_DNA"/>
</dbReference>
<accession>A0A382ILL1</accession>
<name>A0A382ILL1_9ZZZZ</name>
<dbReference type="AlphaFoldDB" id="A0A382ILL1"/>
<gene>
    <name evidence="1" type="ORF">METZ01_LOCUS253508</name>
</gene>